<evidence type="ECO:0000256" key="1">
    <source>
        <dbReference type="SAM" id="MobiDB-lite"/>
    </source>
</evidence>
<gene>
    <name evidence="2" type="ORF">Q4T40_03875</name>
</gene>
<dbReference type="RefSeq" id="WP_413778927.1">
    <property type="nucleotide sequence ID" value="NZ_JAUOZS010000001.1"/>
</dbReference>
<dbReference type="Proteomes" id="UP001254848">
    <property type="component" value="Unassembled WGS sequence"/>
</dbReference>
<evidence type="ECO:0000313" key="3">
    <source>
        <dbReference type="Proteomes" id="UP001254848"/>
    </source>
</evidence>
<protein>
    <submittedName>
        <fullName evidence="2">Uncharacterized protein</fullName>
    </submittedName>
</protein>
<comment type="caution">
    <text evidence="2">The sequence shown here is derived from an EMBL/GenBank/DDBJ whole genome shotgun (WGS) entry which is preliminary data.</text>
</comment>
<accession>A0ABU3NU73</accession>
<keyword evidence="3" id="KW-1185">Reference proteome</keyword>
<reference evidence="2 3" key="1">
    <citation type="submission" date="2023-07" db="EMBL/GenBank/DDBJ databases">
        <title>The novel representative of Negativicutes class, Anaeroselena agilis gen. nov. sp. nov.</title>
        <authorList>
            <person name="Prokofeva M.I."/>
            <person name="Elcheninov A.G."/>
            <person name="Klyukina A."/>
            <person name="Kublanov I.V."/>
            <person name="Frolov E.N."/>
            <person name="Podosokorskaya O.A."/>
        </authorList>
    </citation>
    <scope>NUCLEOTIDE SEQUENCE [LARGE SCALE GENOMIC DNA]</scope>
    <source>
        <strain evidence="2 3">4137-cl</strain>
    </source>
</reference>
<proteinExistence type="predicted"/>
<dbReference type="EMBL" id="JAUOZS010000001">
    <property type="protein sequence ID" value="MDT8900379.1"/>
    <property type="molecule type" value="Genomic_DNA"/>
</dbReference>
<feature type="region of interest" description="Disordered" evidence="1">
    <location>
        <begin position="1"/>
        <end position="36"/>
    </location>
</feature>
<sequence>MQMGLASQGKLFNAGESAEPRREQSSRQNKPLDTPLTVLQRVEQQALKQLKMETPELAKLASKVIIDPGADISPEDSELWLWLLTAAEKRDTELHARLFYIRGAGAKLERHATYGYSIKPIIDPEGKKGWTSLDEYQRERQCLVAYRMKLIELLQELWAWRKRES</sequence>
<evidence type="ECO:0000313" key="2">
    <source>
        <dbReference type="EMBL" id="MDT8900379.1"/>
    </source>
</evidence>
<organism evidence="2 3">
    <name type="scientific">Anaeroselena agilis</name>
    <dbReference type="NCBI Taxonomy" id="3063788"/>
    <lineage>
        <taxon>Bacteria</taxon>
        <taxon>Bacillati</taxon>
        <taxon>Bacillota</taxon>
        <taxon>Negativicutes</taxon>
        <taxon>Acetonemataceae</taxon>
        <taxon>Anaeroselena</taxon>
    </lineage>
</organism>
<name>A0ABU3NU73_9FIRM</name>